<comment type="function">
    <text evidence="6">One of the early assembly proteins it binds 23S rRNA. One of the proteins that surrounds the polypeptide exit tunnel on the outside of the ribosome. Forms the main docking site for trigger factor binding to the ribosome.</text>
</comment>
<evidence type="ECO:0000313" key="7">
    <source>
        <dbReference type="EMBL" id="MBD3867765.1"/>
    </source>
</evidence>
<name>A0A8J6XYR1_9BACT</name>
<keyword evidence="5 6" id="KW-0687">Ribonucleoprotein</keyword>
<dbReference type="NCBIfam" id="NF004359">
    <property type="entry name" value="PRK05738.1-3"/>
    <property type="match status" value="1"/>
</dbReference>
<comment type="similarity">
    <text evidence="1 6">Belongs to the universal ribosomal protein uL23 family.</text>
</comment>
<dbReference type="FunFam" id="3.30.70.330:FF:000001">
    <property type="entry name" value="50S ribosomal protein L23"/>
    <property type="match status" value="1"/>
</dbReference>
<dbReference type="NCBIfam" id="NF004363">
    <property type="entry name" value="PRK05738.2-4"/>
    <property type="match status" value="1"/>
</dbReference>
<dbReference type="PANTHER" id="PTHR11620">
    <property type="entry name" value="60S RIBOSOMAL PROTEIN L23A"/>
    <property type="match status" value="1"/>
</dbReference>
<gene>
    <name evidence="6 7" type="primary">rplW</name>
    <name evidence="7" type="ORF">IFK94_06550</name>
</gene>
<evidence type="ECO:0000256" key="6">
    <source>
        <dbReference type="HAMAP-Rule" id="MF_01369"/>
    </source>
</evidence>
<sequence length="97" mass="11303">MRNVEEIVRQPLITEKSTIKRDQTGVYCFRTDIRANKIEIARAVEKLFGVKVADVRTSRVRGKTKSMGRFLGRRPDWKKAWVRLTADSKEIDFFEAS</sequence>
<comment type="caution">
    <text evidence="7">The sequence shown here is derived from an EMBL/GenBank/DDBJ whole genome shotgun (WGS) entry which is preliminary data.</text>
</comment>
<dbReference type="GO" id="GO:1990904">
    <property type="term" value="C:ribonucleoprotein complex"/>
    <property type="evidence" value="ECO:0007669"/>
    <property type="project" value="UniProtKB-KW"/>
</dbReference>
<evidence type="ECO:0000256" key="2">
    <source>
        <dbReference type="ARBA" id="ARBA00022730"/>
    </source>
</evidence>
<dbReference type="InterPro" id="IPR013025">
    <property type="entry name" value="Ribosomal_uL23-like"/>
</dbReference>
<dbReference type="AlphaFoldDB" id="A0A8J6XYR1"/>
<dbReference type="GO" id="GO:0003735">
    <property type="term" value="F:structural constituent of ribosome"/>
    <property type="evidence" value="ECO:0007669"/>
    <property type="project" value="InterPro"/>
</dbReference>
<dbReference type="GO" id="GO:0006412">
    <property type="term" value="P:translation"/>
    <property type="evidence" value="ECO:0007669"/>
    <property type="project" value="UniProtKB-UniRule"/>
</dbReference>
<evidence type="ECO:0000256" key="4">
    <source>
        <dbReference type="ARBA" id="ARBA00022980"/>
    </source>
</evidence>
<reference evidence="7 8" key="1">
    <citation type="submission" date="2020-08" db="EMBL/GenBank/DDBJ databases">
        <title>Acidobacteriota in marine sediments use diverse sulfur dissimilation pathways.</title>
        <authorList>
            <person name="Wasmund K."/>
        </authorList>
    </citation>
    <scope>NUCLEOTIDE SEQUENCE [LARGE SCALE GENOMIC DNA]</scope>
    <source>
        <strain evidence="7">MAG AM4</strain>
    </source>
</reference>
<dbReference type="GO" id="GO:0005840">
    <property type="term" value="C:ribosome"/>
    <property type="evidence" value="ECO:0007669"/>
    <property type="project" value="UniProtKB-KW"/>
</dbReference>
<dbReference type="SUPFAM" id="SSF54189">
    <property type="entry name" value="Ribosomal proteins S24e, L23 and L15e"/>
    <property type="match status" value="1"/>
</dbReference>
<dbReference type="InterPro" id="IPR012677">
    <property type="entry name" value="Nucleotide-bd_a/b_plait_sf"/>
</dbReference>
<keyword evidence="4 6" id="KW-0689">Ribosomal protein</keyword>
<accession>A0A8J6XYR1</accession>
<evidence type="ECO:0000256" key="5">
    <source>
        <dbReference type="ARBA" id="ARBA00023274"/>
    </source>
</evidence>
<proteinExistence type="inferred from homology"/>
<evidence type="ECO:0000313" key="8">
    <source>
        <dbReference type="Proteomes" id="UP000648239"/>
    </source>
</evidence>
<dbReference type="Pfam" id="PF00276">
    <property type="entry name" value="Ribosomal_L23"/>
    <property type="match status" value="1"/>
</dbReference>
<comment type="subunit">
    <text evidence="6">Part of the 50S ribosomal subunit. Contacts protein L29, and trigger factor when it is bound to the ribosome.</text>
</comment>
<evidence type="ECO:0000256" key="1">
    <source>
        <dbReference type="ARBA" id="ARBA00006700"/>
    </source>
</evidence>
<dbReference type="Proteomes" id="UP000648239">
    <property type="component" value="Unassembled WGS sequence"/>
</dbReference>
<dbReference type="HAMAP" id="MF_01369_B">
    <property type="entry name" value="Ribosomal_uL23_B"/>
    <property type="match status" value="1"/>
</dbReference>
<protein>
    <recommendedName>
        <fullName evidence="6">Large ribosomal subunit protein uL23</fullName>
    </recommendedName>
</protein>
<keyword evidence="2 6" id="KW-0699">rRNA-binding</keyword>
<dbReference type="EMBL" id="JACXWD010000015">
    <property type="protein sequence ID" value="MBD3867765.1"/>
    <property type="molecule type" value="Genomic_DNA"/>
</dbReference>
<organism evidence="7 8">
    <name type="scientific">Candidatus Polarisedimenticola svalbardensis</name>
    <dbReference type="NCBI Taxonomy" id="2886004"/>
    <lineage>
        <taxon>Bacteria</taxon>
        <taxon>Pseudomonadati</taxon>
        <taxon>Acidobacteriota</taxon>
        <taxon>Candidatus Polarisedimenticolia</taxon>
        <taxon>Candidatus Polarisedimenticolales</taxon>
        <taxon>Candidatus Polarisedimenticolaceae</taxon>
        <taxon>Candidatus Polarisedimenticola</taxon>
    </lineage>
</organism>
<dbReference type="Gene3D" id="3.30.70.330">
    <property type="match status" value="1"/>
</dbReference>
<keyword evidence="3 6" id="KW-0694">RNA-binding</keyword>
<dbReference type="GO" id="GO:0019843">
    <property type="term" value="F:rRNA binding"/>
    <property type="evidence" value="ECO:0007669"/>
    <property type="project" value="UniProtKB-UniRule"/>
</dbReference>
<dbReference type="InterPro" id="IPR012678">
    <property type="entry name" value="Ribosomal_uL23/eL15/eS24_sf"/>
</dbReference>
<evidence type="ECO:0000256" key="3">
    <source>
        <dbReference type="ARBA" id="ARBA00022884"/>
    </source>
</evidence>